<comment type="subcellular location">
    <subcellularLocation>
        <location evidence="1">Membrane</location>
    </subcellularLocation>
</comment>
<dbReference type="Gene3D" id="1.20.1070.10">
    <property type="entry name" value="Rhodopsin 7-helix transmembrane proteins"/>
    <property type="match status" value="1"/>
</dbReference>
<dbReference type="PaxDb" id="8364-ENSXETP00000060394"/>
<dbReference type="GO" id="GO:0004930">
    <property type="term" value="F:G protein-coupled receptor activity"/>
    <property type="evidence" value="ECO:0007669"/>
    <property type="project" value="InterPro"/>
</dbReference>
<dbReference type="InterPro" id="IPR017452">
    <property type="entry name" value="GPCR_Rhodpsn_7TM"/>
</dbReference>
<feature type="domain" description="G-protein coupled receptors family 1 profile" evidence="6">
    <location>
        <begin position="42"/>
        <end position="286"/>
    </location>
</feature>
<dbReference type="EMBL" id="KV460477">
    <property type="protein sequence ID" value="OCA17703.1"/>
    <property type="molecule type" value="Genomic_DNA"/>
</dbReference>
<evidence type="ECO:0000256" key="1">
    <source>
        <dbReference type="ARBA" id="ARBA00004370"/>
    </source>
</evidence>
<dbReference type="PROSITE" id="PS50262">
    <property type="entry name" value="G_PROTEIN_RECEP_F1_2"/>
    <property type="match status" value="1"/>
</dbReference>
<gene>
    <name evidence="7" type="ORF">XENTR_v90026777mg</name>
    <name evidence="8" type="ORF">XENTR_v90026778mg</name>
</gene>
<feature type="transmembrane region" description="Helical" evidence="5">
    <location>
        <begin position="28"/>
        <end position="51"/>
    </location>
</feature>
<dbReference type="SUPFAM" id="SSF81321">
    <property type="entry name" value="Family A G protein-coupled receptor-like"/>
    <property type="match status" value="1"/>
</dbReference>
<evidence type="ECO:0000259" key="6">
    <source>
        <dbReference type="PROSITE" id="PS50262"/>
    </source>
</evidence>
<name>A0A1B8Y481_XENTR</name>
<evidence type="ECO:0000313" key="8">
    <source>
        <dbReference type="EMBL" id="OCA17703.1"/>
    </source>
</evidence>
<evidence type="ECO:0000313" key="7">
    <source>
        <dbReference type="EMBL" id="OCA17702.1"/>
    </source>
</evidence>
<keyword evidence="2 5" id="KW-0812">Transmembrane</keyword>
<dbReference type="EMBL" id="KV460477">
    <property type="protein sequence ID" value="OCA17702.1"/>
    <property type="molecule type" value="Genomic_DNA"/>
</dbReference>
<reference evidence="8" key="2">
    <citation type="journal article" date="2010" name="Science">
        <title>The genome of the Western clawed frog Xenopus tropicalis.</title>
        <authorList>
            <person name="Hellsten U."/>
            <person name="Harland R.M."/>
            <person name="Gilchrist M.J."/>
            <person name="Hendrix D."/>
            <person name="Jurka J."/>
            <person name="Kapitonov V."/>
            <person name="Ovcharenko I."/>
            <person name="Putnam N.H."/>
            <person name="Shu S."/>
            <person name="Taher L."/>
            <person name="Blitz I.L."/>
            <person name="Blumberg B."/>
            <person name="Dichmann D.S."/>
            <person name="Dubchak I."/>
            <person name="Amaya E."/>
            <person name="Detter J.C."/>
            <person name="Fletcher R."/>
            <person name="Gerhard D.S."/>
            <person name="Goodstein D."/>
            <person name="Graves T."/>
            <person name="Grigoriev I.V."/>
            <person name="Grimwood J."/>
            <person name="Kawashima T."/>
            <person name="Lindquist E."/>
            <person name="Lucas S.M."/>
            <person name="Mead P.E."/>
            <person name="Mitros T."/>
            <person name="Ogino H."/>
            <person name="Ohta Y."/>
            <person name="Poliakov A.V."/>
            <person name="Pollet N."/>
            <person name="Robert J."/>
            <person name="Salamov A."/>
            <person name="Sater A.K."/>
            <person name="Schmutz J."/>
            <person name="Terry A."/>
            <person name="Vize P.D."/>
            <person name="Warren W.C."/>
            <person name="Wells D."/>
            <person name="Wills A."/>
            <person name="Wilson R.K."/>
            <person name="Zimmerman L.B."/>
            <person name="Zorn A.M."/>
            <person name="Grainger R."/>
            <person name="Grammer T."/>
            <person name="Khokha M.K."/>
            <person name="Richardson P.M."/>
            <person name="Rokhsar D.S."/>
        </authorList>
    </citation>
    <scope>NUCLEOTIDE SEQUENCE [LARGE SCALE GENOMIC DNA]</scope>
    <source>
        <strain evidence="8">Nigerian</strain>
    </source>
</reference>
<dbReference type="CDD" id="cd00637">
    <property type="entry name" value="7tm_classA_rhodopsin-like"/>
    <property type="match status" value="1"/>
</dbReference>
<evidence type="ECO:0000256" key="3">
    <source>
        <dbReference type="ARBA" id="ARBA00022989"/>
    </source>
</evidence>
<dbReference type="PANTHER" id="PTHR26451">
    <property type="entry name" value="G_PROTEIN_RECEP_F1_2 DOMAIN-CONTAINING PROTEIN"/>
    <property type="match status" value="1"/>
</dbReference>
<evidence type="ECO:0000256" key="4">
    <source>
        <dbReference type="ARBA" id="ARBA00023136"/>
    </source>
</evidence>
<dbReference type="Pfam" id="PF00001">
    <property type="entry name" value="7tm_1"/>
    <property type="match status" value="1"/>
</dbReference>
<dbReference type="AlphaFoldDB" id="A0A1B8Y481"/>
<evidence type="ECO:0000256" key="5">
    <source>
        <dbReference type="SAM" id="Phobius"/>
    </source>
</evidence>
<feature type="transmembrane region" description="Helical" evidence="5">
    <location>
        <begin position="236"/>
        <end position="256"/>
    </location>
</feature>
<feature type="transmembrane region" description="Helical" evidence="5">
    <location>
        <begin position="262"/>
        <end position="288"/>
    </location>
</feature>
<feature type="transmembrane region" description="Helical" evidence="5">
    <location>
        <begin position="63"/>
        <end position="91"/>
    </location>
</feature>
<feature type="transmembrane region" description="Helical" evidence="5">
    <location>
        <begin position="142"/>
        <end position="165"/>
    </location>
</feature>
<reference evidence="8" key="3">
    <citation type="submission" date="2016-05" db="EMBL/GenBank/DDBJ databases">
        <title>WGS assembly of Xenopus tropicalis.</title>
        <authorList>
            <person name="Sessions A."/>
            <person name="Jenkins J."/>
            <person name="Mitros T."/>
            <person name="Lyons J.T."/>
            <person name="Dichmann D.S."/>
            <person name="Robert J."/>
            <person name="Harland R.M."/>
            <person name="Rokhsar D.S."/>
        </authorList>
    </citation>
    <scope>NUCLEOTIDE SEQUENCE</scope>
    <source>
        <strain evidence="8">Nigerian</strain>
    </source>
</reference>
<protein>
    <recommendedName>
        <fullName evidence="6">G-protein coupled receptors family 1 profile domain-containing protein</fullName>
    </recommendedName>
</protein>
<dbReference type="PANTHER" id="PTHR26451:SF994">
    <property type="entry name" value="ODORANT RECEPTOR 131-2-LIKE"/>
    <property type="match status" value="1"/>
</dbReference>
<sequence length="310" mass="35097">MLNTTSLYGNTTLASWSPKTLEIVKMTLFLGTLLCFCSFLYFVSVILKVFFSTPHVREIARYVFFVHMLFNDSLHLFVSLFLLMAFLYLIYMPAPFCYFILTLATSTFRVTPYNLAAMALERYVAICFPLRHVELCTVQKTNVAIALIWVVGLIPNVADLIVMNLSLKTNFFTLYVICNREALTFNKLQFTIVTVVYIASLALVGLIIIYTYVRVMLVAWKVGLGKSSAFKAAKTILLHGVQLLLYMVSLVSSFTLTSSSDYSFLTSIVSFLLFMCLPRFLSPFIYGIRDEVFKKRIRNLCGTGAVGQLP</sequence>
<proteinExistence type="predicted"/>
<dbReference type="FunFam" id="1.20.1070.10:FF:000096">
    <property type="entry name" value="Odorant receptor 131-2"/>
    <property type="match status" value="1"/>
</dbReference>
<dbReference type="InterPro" id="IPR052921">
    <property type="entry name" value="GPCR1_Superfamily_Member"/>
</dbReference>
<dbReference type="GO" id="GO:0016020">
    <property type="term" value="C:membrane"/>
    <property type="evidence" value="ECO:0007669"/>
    <property type="project" value="UniProtKB-SubCell"/>
</dbReference>
<organism evidence="8">
    <name type="scientific">Xenopus tropicalis</name>
    <name type="common">Western clawed frog</name>
    <name type="synonym">Silurana tropicalis</name>
    <dbReference type="NCBI Taxonomy" id="8364"/>
    <lineage>
        <taxon>Eukaryota</taxon>
        <taxon>Metazoa</taxon>
        <taxon>Chordata</taxon>
        <taxon>Craniata</taxon>
        <taxon>Vertebrata</taxon>
        <taxon>Euteleostomi</taxon>
        <taxon>Amphibia</taxon>
        <taxon>Batrachia</taxon>
        <taxon>Anura</taxon>
        <taxon>Pipoidea</taxon>
        <taxon>Pipidae</taxon>
        <taxon>Xenopodinae</taxon>
        <taxon>Xenopus</taxon>
        <taxon>Silurana</taxon>
    </lineage>
</organism>
<keyword evidence="4 5" id="KW-0472">Membrane</keyword>
<dbReference type="PRINTS" id="PR00237">
    <property type="entry name" value="GPCRRHODOPSN"/>
</dbReference>
<accession>K9J870</accession>
<keyword evidence="3 5" id="KW-1133">Transmembrane helix</keyword>
<reference evidence="8" key="1">
    <citation type="submission" date="2009-11" db="EMBL/GenBank/DDBJ databases">
        <authorList>
            <consortium name="US DOE Joint Genome Institute (JGI-PGF)"/>
            <person name="Ottilar R."/>
            <person name="Schmutz J."/>
            <person name="Salamov A."/>
            <person name="Cheng J.F."/>
            <person name="Lucas S."/>
            <person name="Pitluck S."/>
            <person name="Gundlach H."/>
            <person name="Guo Y."/>
            <person name="Haberer G."/>
            <person name="Nasrallah J."/>
            <person name="Mayer K.F.X."/>
            <person name="van de Peer Y."/>
            <person name="Weigel D."/>
            <person name="Grigoriev I.V."/>
        </authorList>
    </citation>
    <scope>NUCLEOTIDE SEQUENCE</scope>
    <source>
        <strain evidence="8">Nigerian</strain>
    </source>
</reference>
<dbReference type="InterPro" id="IPR000276">
    <property type="entry name" value="GPCR_Rhodpsn"/>
</dbReference>
<feature type="transmembrane region" description="Helical" evidence="5">
    <location>
        <begin position="190"/>
        <end position="215"/>
    </location>
</feature>
<evidence type="ECO:0000256" key="2">
    <source>
        <dbReference type="ARBA" id="ARBA00022692"/>
    </source>
</evidence>
<accession>A0A1B8Y481</accession>